<dbReference type="RefSeq" id="WP_126039718.1">
    <property type="nucleotide sequence ID" value="NZ_CP034438.1"/>
</dbReference>
<dbReference type="Proteomes" id="UP000270021">
    <property type="component" value="Chromosome"/>
</dbReference>
<evidence type="ECO:0000256" key="11">
    <source>
        <dbReference type="PIRNR" id="PIRNR000477"/>
    </source>
</evidence>
<dbReference type="Pfam" id="PF01048">
    <property type="entry name" value="PNP_UDP_1"/>
    <property type="match status" value="1"/>
</dbReference>
<feature type="binding site" evidence="12">
    <location>
        <position position="229"/>
    </location>
    <ligand>
        <name>a purine D-ribonucleoside</name>
        <dbReference type="ChEBI" id="CHEBI:142355"/>
    </ligand>
</feature>
<evidence type="ECO:0000256" key="4">
    <source>
        <dbReference type="ARBA" id="ARBA00011233"/>
    </source>
</evidence>
<evidence type="ECO:0000256" key="9">
    <source>
        <dbReference type="ARBA" id="ARBA00031036"/>
    </source>
</evidence>
<dbReference type="InterPro" id="IPR011269">
    <property type="entry name" value="PUNP"/>
</dbReference>
<evidence type="ECO:0000313" key="14">
    <source>
        <dbReference type="EMBL" id="AZN29655.1"/>
    </source>
</evidence>
<dbReference type="PANTHER" id="PTHR11904">
    <property type="entry name" value="METHYLTHIOADENOSINE/PURINE NUCLEOSIDE PHOSPHORYLASE"/>
    <property type="match status" value="1"/>
</dbReference>
<dbReference type="Gene3D" id="3.40.50.1580">
    <property type="entry name" value="Nucleoside phosphorylase domain"/>
    <property type="match status" value="1"/>
</dbReference>
<dbReference type="SUPFAM" id="SSF53167">
    <property type="entry name" value="Purine and uridine phosphorylases"/>
    <property type="match status" value="1"/>
</dbReference>
<feature type="binding site" evidence="12">
    <location>
        <position position="118"/>
    </location>
    <ligand>
        <name>phosphate</name>
        <dbReference type="ChEBI" id="CHEBI:43474"/>
    </ligand>
</feature>
<comment type="subunit">
    <text evidence="4">Homotrimer.</text>
</comment>
<evidence type="ECO:0000256" key="6">
    <source>
        <dbReference type="ARBA" id="ARBA00013834"/>
    </source>
</evidence>
<gene>
    <name evidence="14" type="ORF">EJO69_04540</name>
</gene>
<keyword evidence="7 11" id="KW-0328">Glycosyltransferase</keyword>
<comment type="function">
    <text evidence="1">The purine nucleoside phosphorylases catalyze the phosphorolytic breakdown of the N-glycosidic bond in the beta-(deoxy)ribonucleoside molecules, with the formation of the corresponding free purine bases and pentose-1-phosphate. Cleaves guanosine, inosine, 2'-deoxyguanosine and 2'-deoxyinosine.</text>
</comment>
<dbReference type="EMBL" id="CP034438">
    <property type="protein sequence ID" value="AZN29655.1"/>
    <property type="molecule type" value="Genomic_DNA"/>
</dbReference>
<dbReference type="NCBIfam" id="NF006054">
    <property type="entry name" value="PRK08202.1"/>
    <property type="match status" value="1"/>
</dbReference>
<feature type="domain" description="Nucleoside phosphorylase" evidence="13">
    <location>
        <begin position="27"/>
        <end position="263"/>
    </location>
</feature>
<comment type="catalytic activity">
    <reaction evidence="10">
        <text>a purine 2'-deoxy-D-ribonucleoside + phosphate = a purine nucleobase + 2-deoxy-alpha-D-ribose 1-phosphate</text>
        <dbReference type="Rhea" id="RHEA:36431"/>
        <dbReference type="ChEBI" id="CHEBI:26386"/>
        <dbReference type="ChEBI" id="CHEBI:43474"/>
        <dbReference type="ChEBI" id="CHEBI:57259"/>
        <dbReference type="ChEBI" id="CHEBI:142361"/>
        <dbReference type="EC" id="2.4.2.1"/>
    </reaction>
</comment>
<dbReference type="GO" id="GO:0005737">
    <property type="term" value="C:cytoplasm"/>
    <property type="evidence" value="ECO:0007669"/>
    <property type="project" value="TreeGrafter"/>
</dbReference>
<evidence type="ECO:0000259" key="13">
    <source>
        <dbReference type="Pfam" id="PF01048"/>
    </source>
</evidence>
<dbReference type="NCBIfam" id="TIGR01698">
    <property type="entry name" value="PUNP"/>
    <property type="match status" value="1"/>
</dbReference>
<dbReference type="PIRSF" id="PIRSF000477">
    <property type="entry name" value="PurNPase"/>
    <property type="match status" value="1"/>
</dbReference>
<feature type="binding site" evidence="12">
    <location>
        <begin position="86"/>
        <end position="88"/>
    </location>
    <ligand>
        <name>phosphate</name>
        <dbReference type="ChEBI" id="CHEBI:43474"/>
    </ligand>
</feature>
<comment type="similarity">
    <text evidence="3 11">Belongs to the PNP/MTAP phosphorylase family.</text>
</comment>
<accession>A0A3S8Z8F7</accession>
<evidence type="ECO:0000256" key="12">
    <source>
        <dbReference type="PIRSR" id="PIRSR000477-2"/>
    </source>
</evidence>
<evidence type="ECO:0000256" key="7">
    <source>
        <dbReference type="ARBA" id="ARBA00022676"/>
    </source>
</evidence>
<keyword evidence="15" id="KW-1185">Reference proteome</keyword>
<dbReference type="AlphaFoldDB" id="A0A3S8Z8F7"/>
<sequence>MTSDPYDLASQAADHIRRAADIDAIDVALVLGSGWRDAEDLLGDAVVQLPAGDVPGFTVSGVAGHGGTLTVRRLADGRRALILGARTHLYEGRGVDPVAHGVRTAAKLGAKALILTNGCGSTVPEWTPGTAVLIRDHLNLTGTSPIRGANFVDLTDAYSPRLRELAKRVDPDLPEGVYAQFPGPHYETPAEVQMARLLGADLVGMSTALETIAAREAGLDVLGISLVTNQAAGFAPAPLSHSEVLQAGQDASERLARLLSDIVNEMKES</sequence>
<organism evidence="14 15">
    <name type="scientific">Flaviflexus salsibiostraticola</name>
    <dbReference type="NCBI Taxonomy" id="1282737"/>
    <lineage>
        <taxon>Bacteria</taxon>
        <taxon>Bacillati</taxon>
        <taxon>Actinomycetota</taxon>
        <taxon>Actinomycetes</taxon>
        <taxon>Actinomycetales</taxon>
        <taxon>Actinomycetaceae</taxon>
        <taxon>Flaviflexus</taxon>
    </lineage>
</organism>
<evidence type="ECO:0000256" key="2">
    <source>
        <dbReference type="ARBA" id="ARBA00005058"/>
    </source>
</evidence>
<dbReference type="EC" id="2.4.2.1" evidence="5 11"/>
<dbReference type="OrthoDB" id="1523230at2"/>
<feature type="binding site" evidence="12">
    <location>
        <position position="187"/>
    </location>
    <ligand>
        <name>a purine D-ribonucleoside</name>
        <dbReference type="ChEBI" id="CHEBI:142355"/>
    </ligand>
</feature>
<keyword evidence="8 11" id="KW-0808">Transferase</keyword>
<proteinExistence type="inferred from homology"/>
<dbReference type="NCBIfam" id="TIGR01697">
    <property type="entry name" value="PNPH-PUNA-XAPA"/>
    <property type="match status" value="1"/>
</dbReference>
<evidence type="ECO:0000256" key="10">
    <source>
        <dbReference type="ARBA" id="ARBA00048556"/>
    </source>
</evidence>
<feature type="binding site" evidence="12">
    <location>
        <position position="206"/>
    </location>
    <ligand>
        <name>phosphate</name>
        <dbReference type="ChEBI" id="CHEBI:43474"/>
    </ligand>
</feature>
<dbReference type="InterPro" id="IPR035994">
    <property type="entry name" value="Nucleoside_phosphorylase_sf"/>
</dbReference>
<evidence type="ECO:0000256" key="8">
    <source>
        <dbReference type="ARBA" id="ARBA00022679"/>
    </source>
</evidence>
<dbReference type="InterPro" id="IPR000845">
    <property type="entry name" value="Nucleoside_phosphorylase_d"/>
</dbReference>
<dbReference type="CDD" id="cd09009">
    <property type="entry name" value="PNP-EcPNPII_like"/>
    <property type="match status" value="1"/>
</dbReference>
<name>A0A3S8Z8F7_9ACTO</name>
<dbReference type="PANTHER" id="PTHR11904:SF9">
    <property type="entry name" value="PURINE NUCLEOSIDE PHOSPHORYLASE-RELATED"/>
    <property type="match status" value="1"/>
</dbReference>
<evidence type="ECO:0000313" key="15">
    <source>
        <dbReference type="Proteomes" id="UP000270021"/>
    </source>
</evidence>
<dbReference type="GO" id="GO:0009116">
    <property type="term" value="P:nucleoside metabolic process"/>
    <property type="evidence" value="ECO:0007669"/>
    <property type="project" value="UniProtKB-UniRule"/>
</dbReference>
<feature type="binding site" evidence="12">
    <location>
        <position position="33"/>
    </location>
    <ligand>
        <name>phosphate</name>
        <dbReference type="ChEBI" id="CHEBI:43474"/>
    </ligand>
</feature>
<evidence type="ECO:0000256" key="3">
    <source>
        <dbReference type="ARBA" id="ARBA00006751"/>
    </source>
</evidence>
<dbReference type="InterPro" id="IPR011268">
    <property type="entry name" value="Purine_phosphorylase"/>
</dbReference>
<reference evidence="14 15" key="1">
    <citation type="submission" date="2018-12" db="EMBL/GenBank/DDBJ databases">
        <title>Complete genome sequence of Flaviflexus salsibiostraticola KCTC 33148.</title>
        <authorList>
            <person name="Bae J.-W."/>
        </authorList>
    </citation>
    <scope>NUCLEOTIDE SEQUENCE [LARGE SCALE GENOMIC DNA]</scope>
    <source>
        <strain evidence="14 15">KCTC 33148</strain>
    </source>
</reference>
<evidence type="ECO:0000256" key="5">
    <source>
        <dbReference type="ARBA" id="ARBA00011886"/>
    </source>
</evidence>
<dbReference type="UniPathway" id="UPA00606"/>
<dbReference type="GO" id="GO:0004731">
    <property type="term" value="F:purine-nucleoside phosphorylase activity"/>
    <property type="evidence" value="ECO:0007669"/>
    <property type="project" value="UniProtKB-UniRule"/>
</dbReference>
<evidence type="ECO:0000256" key="1">
    <source>
        <dbReference type="ARBA" id="ARBA00002678"/>
    </source>
</evidence>
<protein>
    <recommendedName>
        <fullName evidence="6 11">Purine nucleoside phosphorylase</fullName>
        <ecNumber evidence="5 11">2.4.2.1</ecNumber>
    </recommendedName>
    <alternativeName>
        <fullName evidence="9 11">Inosine-guanosine phosphorylase</fullName>
    </alternativeName>
</protein>
<feature type="binding site" evidence="12">
    <location>
        <position position="65"/>
    </location>
    <ligand>
        <name>phosphate</name>
        <dbReference type="ChEBI" id="CHEBI:43474"/>
    </ligand>
</feature>
<dbReference type="KEGG" id="fsl:EJO69_04540"/>
<comment type="pathway">
    <text evidence="2 11">Purine metabolism; purine nucleoside salvage.</text>
</comment>